<organism evidence="5 6">
    <name type="scientific">Paraphoma chrysanthemicola</name>
    <dbReference type="NCBI Taxonomy" id="798071"/>
    <lineage>
        <taxon>Eukaryota</taxon>
        <taxon>Fungi</taxon>
        <taxon>Dikarya</taxon>
        <taxon>Ascomycota</taxon>
        <taxon>Pezizomycotina</taxon>
        <taxon>Dothideomycetes</taxon>
        <taxon>Pleosporomycetidae</taxon>
        <taxon>Pleosporales</taxon>
        <taxon>Pleosporineae</taxon>
        <taxon>Phaeosphaeriaceae</taxon>
        <taxon>Paraphoma</taxon>
    </lineage>
</organism>
<evidence type="ECO:0000256" key="4">
    <source>
        <dbReference type="ARBA" id="ARBA00022833"/>
    </source>
</evidence>
<dbReference type="PANTHER" id="PTHR42978:SF5">
    <property type="entry name" value="METALLO-BETA-LACTAMASE DOMAIN-CONTAINING PROTEIN"/>
    <property type="match status" value="1"/>
</dbReference>
<comment type="caution">
    <text evidence="5">The sequence shown here is derived from an EMBL/GenBank/DDBJ whole genome shotgun (WGS) entry which is preliminary data.</text>
</comment>
<dbReference type="SUPFAM" id="SSF54593">
    <property type="entry name" value="Glyoxalase/Bleomycin resistance protein/Dihydroxybiphenyl dioxygenase"/>
    <property type="match status" value="1"/>
</dbReference>
<dbReference type="AlphaFoldDB" id="A0A8K0QTY6"/>
<dbReference type="GO" id="GO:0016787">
    <property type="term" value="F:hydrolase activity"/>
    <property type="evidence" value="ECO:0007669"/>
    <property type="project" value="UniProtKB-KW"/>
</dbReference>
<reference evidence="5" key="1">
    <citation type="journal article" date="2021" name="Nat. Commun.">
        <title>Genetic determinants of endophytism in the Arabidopsis root mycobiome.</title>
        <authorList>
            <person name="Mesny F."/>
            <person name="Miyauchi S."/>
            <person name="Thiergart T."/>
            <person name="Pickel B."/>
            <person name="Atanasova L."/>
            <person name="Karlsson M."/>
            <person name="Huettel B."/>
            <person name="Barry K.W."/>
            <person name="Haridas S."/>
            <person name="Chen C."/>
            <person name="Bauer D."/>
            <person name="Andreopoulos W."/>
            <person name="Pangilinan J."/>
            <person name="LaButti K."/>
            <person name="Riley R."/>
            <person name="Lipzen A."/>
            <person name="Clum A."/>
            <person name="Drula E."/>
            <person name="Henrissat B."/>
            <person name="Kohler A."/>
            <person name="Grigoriev I.V."/>
            <person name="Martin F.M."/>
            <person name="Hacquard S."/>
        </authorList>
    </citation>
    <scope>NUCLEOTIDE SEQUENCE</scope>
    <source>
        <strain evidence="5">MPI-SDFR-AT-0120</strain>
    </source>
</reference>
<dbReference type="InterPro" id="IPR036866">
    <property type="entry name" value="RibonucZ/Hydroxyglut_hydro"/>
</dbReference>
<sequence>VYMPTYLQFDLNWKPFHGDGFELARGLTVRHCPGHTPGLSILQVNLADSGTWIFTTDQYIVKENYESLANQGWFTRDHASWSRSNQMIQSLQKLTEAKLIFGHDRDLAISSFSLFGNAHGYASDVNNYTTSRYREPERTHRSMATPNPNRIPLLATAFVSYTHADLPAARTFLLDFGLSIARETPKEIFFKGYGSEPFIYIARQSDTGTSSFSGAAYTVPSRADLEAATQRIPGCSAIAPLDAPGDGEYVHATDPAGHSVFLVHGQQMNDSSGEERSEKEKTPPPEITQHHLVTNYEFPDQKPRKGVFHRFTPGPAPVHRWGHYGVTYPPGTYEEMYTWYTTHLSLAPSDIVYKDGKPLTCFFHIDRGLEFTDHHAFFFKPAKEGQRPGVAHAAFETHDFDVQQLGHDWLTSKGYEVCWGVGRVSFFGAMWM</sequence>
<evidence type="ECO:0000256" key="2">
    <source>
        <dbReference type="ARBA" id="ARBA00022723"/>
    </source>
</evidence>
<dbReference type="PANTHER" id="PTHR42978">
    <property type="entry name" value="QUORUM-QUENCHING LACTONASE YTNP-RELATED-RELATED"/>
    <property type="match status" value="1"/>
</dbReference>
<dbReference type="OrthoDB" id="3360610at2759"/>
<evidence type="ECO:0000313" key="6">
    <source>
        <dbReference type="Proteomes" id="UP000813461"/>
    </source>
</evidence>
<dbReference type="EMBL" id="JAGMVJ010000028">
    <property type="protein sequence ID" value="KAH7070068.1"/>
    <property type="molecule type" value="Genomic_DNA"/>
</dbReference>
<evidence type="ECO:0000313" key="5">
    <source>
        <dbReference type="EMBL" id="KAH7070068.1"/>
    </source>
</evidence>
<dbReference type="Gene3D" id="3.10.180.10">
    <property type="entry name" value="2,3-Dihydroxybiphenyl 1,2-Dioxygenase, domain 1"/>
    <property type="match status" value="2"/>
</dbReference>
<dbReference type="InterPro" id="IPR051013">
    <property type="entry name" value="MBL_superfamily_lactonases"/>
</dbReference>
<dbReference type="InterPro" id="IPR029068">
    <property type="entry name" value="Glyas_Bleomycin-R_OHBP_Dase"/>
</dbReference>
<evidence type="ECO:0000256" key="1">
    <source>
        <dbReference type="ARBA" id="ARBA00007749"/>
    </source>
</evidence>
<proteinExistence type="inferred from homology"/>
<keyword evidence="6" id="KW-1185">Reference proteome</keyword>
<name>A0A8K0QTY6_9PLEO</name>
<keyword evidence="2" id="KW-0479">Metal-binding</keyword>
<protein>
    <recommendedName>
        <fullName evidence="7">VOC domain-containing protein</fullName>
    </recommendedName>
</protein>
<dbReference type="Proteomes" id="UP000813461">
    <property type="component" value="Unassembled WGS sequence"/>
</dbReference>
<accession>A0A8K0QTY6</accession>
<evidence type="ECO:0000256" key="3">
    <source>
        <dbReference type="ARBA" id="ARBA00022801"/>
    </source>
</evidence>
<keyword evidence="4" id="KW-0862">Zinc</keyword>
<feature type="non-terminal residue" evidence="5">
    <location>
        <position position="432"/>
    </location>
</feature>
<comment type="similarity">
    <text evidence="1">Belongs to the metallo-beta-lactamase superfamily.</text>
</comment>
<gene>
    <name evidence="5" type="ORF">FB567DRAFT_456226</name>
</gene>
<dbReference type="SUPFAM" id="SSF56281">
    <property type="entry name" value="Metallo-hydrolase/oxidoreductase"/>
    <property type="match status" value="1"/>
</dbReference>
<evidence type="ECO:0008006" key="7">
    <source>
        <dbReference type="Google" id="ProtNLM"/>
    </source>
</evidence>
<dbReference type="GO" id="GO:0046872">
    <property type="term" value="F:metal ion binding"/>
    <property type="evidence" value="ECO:0007669"/>
    <property type="project" value="UniProtKB-KW"/>
</dbReference>
<keyword evidence="3" id="KW-0378">Hydrolase</keyword>
<dbReference type="Gene3D" id="3.60.15.10">
    <property type="entry name" value="Ribonuclease Z/Hydroxyacylglutathione hydrolase-like"/>
    <property type="match status" value="1"/>
</dbReference>